<dbReference type="Pfam" id="PF13383">
    <property type="entry name" value="Methyltransf_22"/>
    <property type="match status" value="1"/>
</dbReference>
<reference evidence="3" key="2">
    <citation type="submission" date="2022-06" db="UniProtKB">
        <authorList>
            <consortium name="EnsemblMetazoa"/>
        </authorList>
    </citation>
    <scope>IDENTIFICATION</scope>
    <source>
        <strain evidence="3">DF5081</strain>
    </source>
</reference>
<dbReference type="PANTHER" id="PTHR32026">
    <property type="entry name" value="METHYLTRANSFERASE-LIKE PROTEIN 24"/>
    <property type="match status" value="1"/>
</dbReference>
<sequence>MVFSKKRRDQNKTTFFYTLVIFLQFLMILILYKQHREENHYDLENADLKKMRHSALNSIPTVQDRILELSKLNDSQQFFKSIQIESFCPAKVRVGGEGDSGKVTCDPRRAKVGCTMMSLGLNDQIEFDEELQEITENRCKIIGADMREQNSATQEKYSKMRGHLFVGSIPDTLKLFRMMIDSGSKEIEILKMDIESSEHDALEPFLKSYFVCQILVEIHGKPARQLEMLRKISRQGFRLFNLEPNPLCSVCCEYSFINEMCMARYQVTPLAAIIPAWIDN</sequence>
<evidence type="ECO:0000313" key="3">
    <source>
        <dbReference type="EnsemblMetazoa" id="CJA34001.1"/>
    </source>
</evidence>
<dbReference type="InterPro" id="IPR026913">
    <property type="entry name" value="METTL24"/>
</dbReference>
<dbReference type="InterPro" id="IPR025714">
    <property type="entry name" value="Methyltranfer_dom"/>
</dbReference>
<evidence type="ECO:0000313" key="4">
    <source>
        <dbReference type="Proteomes" id="UP000005237"/>
    </source>
</evidence>
<proteinExistence type="predicted"/>
<keyword evidence="4" id="KW-1185">Reference proteome</keyword>
<feature type="domain" description="Methyltransferase" evidence="2">
    <location>
        <begin position="40"/>
        <end position="257"/>
    </location>
</feature>
<evidence type="ECO:0000259" key="2">
    <source>
        <dbReference type="Pfam" id="PF13383"/>
    </source>
</evidence>
<dbReference type="PANTHER" id="PTHR32026:SF9">
    <property type="entry name" value="METHYLTRANSFERASE DOMAIN-CONTAINING PROTEIN"/>
    <property type="match status" value="1"/>
</dbReference>
<evidence type="ECO:0000256" key="1">
    <source>
        <dbReference type="SAM" id="Phobius"/>
    </source>
</evidence>
<accession>A0A8R1IKF8</accession>
<protein>
    <submittedName>
        <fullName evidence="3">Methyltranfer_dom domain-containing protein</fullName>
    </submittedName>
</protein>
<dbReference type="OMA" id="MIDSESR"/>
<organism evidence="3 4">
    <name type="scientific">Caenorhabditis japonica</name>
    <dbReference type="NCBI Taxonomy" id="281687"/>
    <lineage>
        <taxon>Eukaryota</taxon>
        <taxon>Metazoa</taxon>
        <taxon>Ecdysozoa</taxon>
        <taxon>Nematoda</taxon>
        <taxon>Chromadorea</taxon>
        <taxon>Rhabditida</taxon>
        <taxon>Rhabditina</taxon>
        <taxon>Rhabditomorpha</taxon>
        <taxon>Rhabditoidea</taxon>
        <taxon>Rhabditidae</taxon>
        <taxon>Peloderinae</taxon>
        <taxon>Caenorhabditis</taxon>
    </lineage>
</organism>
<name>A0A8R1IKF8_CAEJA</name>
<feature type="transmembrane region" description="Helical" evidence="1">
    <location>
        <begin position="14"/>
        <end position="32"/>
    </location>
</feature>
<keyword evidence="1" id="KW-0812">Transmembrane</keyword>
<keyword evidence="1" id="KW-1133">Transmembrane helix</keyword>
<dbReference type="Proteomes" id="UP000005237">
    <property type="component" value="Unassembled WGS sequence"/>
</dbReference>
<reference evidence="4" key="1">
    <citation type="submission" date="2010-08" db="EMBL/GenBank/DDBJ databases">
        <authorList>
            <consortium name="Caenorhabditis japonica Sequencing Consortium"/>
            <person name="Wilson R.K."/>
        </authorList>
    </citation>
    <scope>NUCLEOTIDE SEQUENCE [LARGE SCALE GENOMIC DNA]</scope>
    <source>
        <strain evidence="4">DF5081</strain>
    </source>
</reference>
<dbReference type="AlphaFoldDB" id="A0A8R1IKF8"/>
<dbReference type="EnsemblMetazoa" id="CJA34001.1">
    <property type="protein sequence ID" value="CJA34001.1"/>
    <property type="gene ID" value="WBGene00209848"/>
</dbReference>
<keyword evidence="1" id="KW-0472">Membrane</keyword>